<organism evidence="2 3">
    <name type="scientific">Duganella aceris</name>
    <dbReference type="NCBI Taxonomy" id="2703883"/>
    <lineage>
        <taxon>Bacteria</taxon>
        <taxon>Pseudomonadati</taxon>
        <taxon>Pseudomonadota</taxon>
        <taxon>Betaproteobacteria</taxon>
        <taxon>Burkholderiales</taxon>
        <taxon>Oxalobacteraceae</taxon>
        <taxon>Telluria group</taxon>
        <taxon>Duganella</taxon>
    </lineage>
</organism>
<reference evidence="3" key="2">
    <citation type="submission" date="2023-07" db="EMBL/GenBank/DDBJ databases">
        <title>Duganella aceri sp. nov., isolated from tree sap.</title>
        <authorList>
            <person name="Kim I.S."/>
        </authorList>
    </citation>
    <scope>NUCLEOTIDE SEQUENCE [LARGE SCALE GENOMIC DNA]</scope>
    <source>
        <strain evidence="3">SAP-35</strain>
    </source>
</reference>
<dbReference type="EMBL" id="JAADJT010000012">
    <property type="protein sequence ID" value="NGZ87289.1"/>
    <property type="molecule type" value="Genomic_DNA"/>
</dbReference>
<proteinExistence type="predicted"/>
<protein>
    <submittedName>
        <fullName evidence="2">Uncharacterized protein</fullName>
    </submittedName>
</protein>
<evidence type="ECO:0000256" key="1">
    <source>
        <dbReference type="SAM" id="MobiDB-lite"/>
    </source>
</evidence>
<accession>A0ABX0FSH3</accession>
<evidence type="ECO:0000313" key="3">
    <source>
        <dbReference type="Proteomes" id="UP000666369"/>
    </source>
</evidence>
<dbReference type="RefSeq" id="WP_166107353.1">
    <property type="nucleotide sequence ID" value="NZ_JAADJT010000012.1"/>
</dbReference>
<evidence type="ECO:0000313" key="2">
    <source>
        <dbReference type="EMBL" id="NGZ87289.1"/>
    </source>
</evidence>
<dbReference type="Proteomes" id="UP000666369">
    <property type="component" value="Unassembled WGS sequence"/>
</dbReference>
<reference evidence="2 3" key="1">
    <citation type="submission" date="2020-01" db="EMBL/GenBank/DDBJ databases">
        <authorList>
            <person name="Lee S.D."/>
        </authorList>
    </citation>
    <scope>NUCLEOTIDE SEQUENCE [LARGE SCALE GENOMIC DNA]</scope>
    <source>
        <strain evidence="2 3">SAP-35</strain>
    </source>
</reference>
<comment type="caution">
    <text evidence="2">The sequence shown here is derived from an EMBL/GenBank/DDBJ whole genome shotgun (WGS) entry which is preliminary data.</text>
</comment>
<sequence>MDNEDTRRQFISDLWQRFEQLQAWAEENWPDKEHPLSSADFVESRKEILGLRNPSQAPGKALNAKGEPEPEQGGAQYENMNPTPWP</sequence>
<keyword evidence="3" id="KW-1185">Reference proteome</keyword>
<gene>
    <name evidence="2" type="ORF">GW587_23900</name>
</gene>
<name>A0ABX0FSH3_9BURK</name>
<feature type="region of interest" description="Disordered" evidence="1">
    <location>
        <begin position="50"/>
        <end position="86"/>
    </location>
</feature>